<dbReference type="AlphaFoldDB" id="A0A2N8TTJ8"/>
<keyword evidence="3" id="KW-1185">Reference proteome</keyword>
<proteinExistence type="predicted"/>
<dbReference type="EMBL" id="POUC01000051">
    <property type="protein sequence ID" value="PNG22345.1"/>
    <property type="molecule type" value="Genomic_DNA"/>
</dbReference>
<reference evidence="2 3" key="1">
    <citation type="submission" date="2018-01" db="EMBL/GenBank/DDBJ databases">
        <title>Draft genome sequence of Streptomyces sp. 13K301.</title>
        <authorList>
            <person name="Sahin N."/>
            <person name="Saygin H."/>
            <person name="Ay H."/>
        </authorList>
    </citation>
    <scope>NUCLEOTIDE SEQUENCE [LARGE SCALE GENOMIC DNA]</scope>
    <source>
        <strain evidence="2 3">13K301</strain>
    </source>
</reference>
<evidence type="ECO:0000256" key="1">
    <source>
        <dbReference type="SAM" id="MobiDB-lite"/>
    </source>
</evidence>
<feature type="region of interest" description="Disordered" evidence="1">
    <location>
        <begin position="20"/>
        <end position="45"/>
    </location>
</feature>
<protein>
    <submittedName>
        <fullName evidence="2">Uncharacterized protein</fullName>
    </submittedName>
</protein>
<name>A0A2N8TTJ8_9ACTN</name>
<accession>A0A2N8TTJ8</accession>
<organism evidence="2 3">
    <name type="scientific">Streptomyces cahuitamycinicus</name>
    <dbReference type="NCBI Taxonomy" id="2070367"/>
    <lineage>
        <taxon>Bacteria</taxon>
        <taxon>Bacillati</taxon>
        <taxon>Actinomycetota</taxon>
        <taxon>Actinomycetes</taxon>
        <taxon>Kitasatosporales</taxon>
        <taxon>Streptomycetaceae</taxon>
        <taxon>Streptomyces</taxon>
    </lineage>
</organism>
<sequence length="195" mass="21744">MVRMTAQQYQEFIARRRGAQAPAAAAAPKRTARKKPAVHPGLPSVPEPPALEPLLAGLSGVGYVKTMLMPYVEEMLTSNQRLHHMAEYKIKKRLRADAAQMIRRERLPRLQRAAIFYVLHPRPINRKRDPGNWAPTAKAYVDGLVTPNLHRPQEHHLLPDDDHEHLLGPNPVMGAPVTTGFARMSLVIVELAGSS</sequence>
<dbReference type="Proteomes" id="UP000235943">
    <property type="component" value="Unassembled WGS sequence"/>
</dbReference>
<comment type="caution">
    <text evidence="2">The sequence shown here is derived from an EMBL/GenBank/DDBJ whole genome shotgun (WGS) entry which is preliminary data.</text>
</comment>
<feature type="compositionally biased region" description="Low complexity" evidence="1">
    <location>
        <begin position="20"/>
        <end position="29"/>
    </location>
</feature>
<evidence type="ECO:0000313" key="3">
    <source>
        <dbReference type="Proteomes" id="UP000235943"/>
    </source>
</evidence>
<gene>
    <name evidence="2" type="ORF">C1J00_10035</name>
</gene>
<evidence type="ECO:0000313" key="2">
    <source>
        <dbReference type="EMBL" id="PNG22345.1"/>
    </source>
</evidence>